<dbReference type="STRING" id="410332.SAMN04488550_4020"/>
<evidence type="ECO:0000313" key="2">
    <source>
        <dbReference type="EMBL" id="GAC82058.1"/>
    </source>
</evidence>
<dbReference type="Proteomes" id="UP000035009">
    <property type="component" value="Unassembled WGS sequence"/>
</dbReference>
<dbReference type="eggNOG" id="COG0456">
    <property type="taxonomic scope" value="Bacteria"/>
</dbReference>
<dbReference type="InterPro" id="IPR056935">
    <property type="entry name" value="Rv0428c-like_C"/>
</dbReference>
<evidence type="ECO:0000259" key="1">
    <source>
        <dbReference type="Pfam" id="PF24553"/>
    </source>
</evidence>
<dbReference type="OrthoDB" id="9775595at2"/>
<organism evidence="2 3">
    <name type="scientific">Gordonia malaquae NBRC 108250</name>
    <dbReference type="NCBI Taxonomy" id="1223542"/>
    <lineage>
        <taxon>Bacteria</taxon>
        <taxon>Bacillati</taxon>
        <taxon>Actinomycetota</taxon>
        <taxon>Actinomycetes</taxon>
        <taxon>Mycobacteriales</taxon>
        <taxon>Gordoniaceae</taxon>
        <taxon>Gordonia</taxon>
    </lineage>
</organism>
<gene>
    <name evidence="2" type="ORF">GM1_064_00040</name>
</gene>
<dbReference type="RefSeq" id="WP_008382264.1">
    <property type="nucleotide sequence ID" value="NZ_BAOP01000064.1"/>
</dbReference>
<feature type="domain" description="Histone acetyltransferase Rv0428c-like C-terminal" evidence="1">
    <location>
        <begin position="85"/>
        <end position="181"/>
    </location>
</feature>
<proteinExistence type="predicted"/>
<accession>M3VCI2</accession>
<keyword evidence="3" id="KW-1185">Reference proteome</keyword>
<comment type="caution">
    <text evidence="2">The sequence shown here is derived from an EMBL/GenBank/DDBJ whole genome shotgun (WGS) entry which is preliminary data.</text>
</comment>
<dbReference type="AlphaFoldDB" id="M3VCI2"/>
<dbReference type="EMBL" id="BAOP01000064">
    <property type="protein sequence ID" value="GAC82058.1"/>
    <property type="molecule type" value="Genomic_DNA"/>
</dbReference>
<evidence type="ECO:0000313" key="3">
    <source>
        <dbReference type="Proteomes" id="UP000035009"/>
    </source>
</evidence>
<sequence>MSTPDPVVGDRVVVRYRLARDAPADWRNAPNPALPHSPTLSDVTGVLVAADADRFVVRRDDVEHTIPRTAITAVRTLSRRVVRNSEIRDVERALCTAAGGDHAEIDGWLLHAGGAGLRGDLAVPVGFTASSAALPDIRSWYADRDLHPRALLPDRLVRTGSIPVLDGGLDVEVLVADVTPTVDAVEFSPGRWATTLTTDDRTARDAARRAGLALHHTGRIHAL</sequence>
<protein>
    <recommendedName>
        <fullName evidence="1">Histone acetyltransferase Rv0428c-like C-terminal domain-containing protein</fullName>
    </recommendedName>
</protein>
<reference evidence="2 3" key="1">
    <citation type="submission" date="2013-02" db="EMBL/GenBank/DDBJ databases">
        <title>Whole genome shotgun sequence of Gordonia malaquae NBRC 108250.</title>
        <authorList>
            <person name="Yoshida I."/>
            <person name="Hosoyama A."/>
            <person name="Tsuchikane K."/>
            <person name="Ando Y."/>
            <person name="Baba S."/>
            <person name="Ohji S."/>
            <person name="Hamada M."/>
            <person name="Tamura T."/>
            <person name="Yamazoe A."/>
            <person name="Yamazaki S."/>
            <person name="Fujita N."/>
        </authorList>
    </citation>
    <scope>NUCLEOTIDE SEQUENCE [LARGE SCALE GENOMIC DNA]</scope>
    <source>
        <strain evidence="2 3">NBRC 108250</strain>
    </source>
</reference>
<dbReference type="Pfam" id="PF24553">
    <property type="entry name" value="Rv0428c_C"/>
    <property type="match status" value="1"/>
</dbReference>
<name>M3VCI2_GORML</name>